<proteinExistence type="predicted"/>
<dbReference type="InterPro" id="IPR043136">
    <property type="entry name" value="B30.2/SPRY_sf"/>
</dbReference>
<protein>
    <submittedName>
        <fullName evidence="6">Stonustoxin subunit beta-like</fullName>
    </submittedName>
</protein>
<accession>A0A6I9Q780</accession>
<dbReference type="AlphaFoldDB" id="A0A6I9Q780"/>
<feature type="domain" description="B30.2/SPRY" evidence="4">
    <location>
        <begin position="14"/>
        <end position="203"/>
    </location>
</feature>
<keyword evidence="1" id="KW-0479">Metal-binding</keyword>
<dbReference type="PANTHER" id="PTHR25465">
    <property type="entry name" value="B-BOX DOMAIN CONTAINING"/>
    <property type="match status" value="1"/>
</dbReference>
<keyword evidence="2" id="KW-0863">Zinc-finger</keyword>
<dbReference type="GO" id="GO:0005737">
    <property type="term" value="C:cytoplasm"/>
    <property type="evidence" value="ECO:0007669"/>
    <property type="project" value="UniProtKB-ARBA"/>
</dbReference>
<evidence type="ECO:0000256" key="2">
    <source>
        <dbReference type="ARBA" id="ARBA00022771"/>
    </source>
</evidence>
<dbReference type="InterPro" id="IPR006574">
    <property type="entry name" value="PRY"/>
</dbReference>
<dbReference type="SMART" id="SM00589">
    <property type="entry name" value="PRY"/>
    <property type="match status" value="1"/>
</dbReference>
<evidence type="ECO:0000259" key="4">
    <source>
        <dbReference type="PROSITE" id="PS50188"/>
    </source>
</evidence>
<dbReference type="InterPro" id="IPR001870">
    <property type="entry name" value="B30.2/SPRY"/>
</dbReference>
<keyword evidence="5" id="KW-1185">Reference proteome</keyword>
<dbReference type="CDD" id="cd16040">
    <property type="entry name" value="SPRY_PRY_SNTX"/>
    <property type="match status" value="1"/>
</dbReference>
<dbReference type="Proteomes" id="UP000504611">
    <property type="component" value="Unplaced"/>
</dbReference>
<dbReference type="SUPFAM" id="SSF49899">
    <property type="entry name" value="Concanavalin A-like lectins/glucanases"/>
    <property type="match status" value="1"/>
</dbReference>
<dbReference type="GeneID" id="104968087"/>
<dbReference type="InterPro" id="IPR013320">
    <property type="entry name" value="ConA-like_dom_sf"/>
</dbReference>
<gene>
    <name evidence="6" type="primary">LOC104968087</name>
</gene>
<dbReference type="Gene3D" id="2.60.120.920">
    <property type="match status" value="1"/>
</dbReference>
<dbReference type="InterPro" id="IPR003879">
    <property type="entry name" value="Butyrophylin_SPRY"/>
</dbReference>
<dbReference type="GO" id="GO:0008270">
    <property type="term" value="F:zinc ion binding"/>
    <property type="evidence" value="ECO:0007669"/>
    <property type="project" value="UniProtKB-KW"/>
</dbReference>
<evidence type="ECO:0000256" key="3">
    <source>
        <dbReference type="ARBA" id="ARBA00022833"/>
    </source>
</evidence>
<dbReference type="RefSeq" id="XP_010795987.1">
    <property type="nucleotide sequence ID" value="XM_010797685.1"/>
</dbReference>
<dbReference type="InterPro" id="IPR003877">
    <property type="entry name" value="SPRY_dom"/>
</dbReference>
<dbReference type="KEGG" id="ncc:104968087"/>
<reference evidence="6" key="1">
    <citation type="submission" date="2025-08" db="UniProtKB">
        <authorList>
            <consortium name="RefSeq"/>
        </authorList>
    </citation>
    <scope>IDENTIFICATION</scope>
    <source>
        <tissue evidence="6">Muscle</tissue>
    </source>
</reference>
<dbReference type="PRINTS" id="PR01407">
    <property type="entry name" value="BUTYPHLNCDUF"/>
</dbReference>
<evidence type="ECO:0000256" key="1">
    <source>
        <dbReference type="ARBA" id="ARBA00022723"/>
    </source>
</evidence>
<dbReference type="PROSITE" id="PS50188">
    <property type="entry name" value="B302_SPRY"/>
    <property type="match status" value="1"/>
</dbReference>
<name>A0A6I9Q780_9TELE</name>
<dbReference type="Pfam" id="PF13765">
    <property type="entry name" value="PRY"/>
    <property type="match status" value="1"/>
</dbReference>
<dbReference type="InterPro" id="IPR051051">
    <property type="entry name" value="E3_ubiq-ligase_TRIM/RNF"/>
</dbReference>
<evidence type="ECO:0000313" key="6">
    <source>
        <dbReference type="RefSeq" id="XP_010795987.1"/>
    </source>
</evidence>
<keyword evidence="3" id="KW-0862">Zinc</keyword>
<sequence>MENVSIAIAEISQTIQADPDPQTRQELSLYSSSLSLDPNTAFENLLLSEGNRKVTWIKKAQRYPLHPERFTQYDQVLCTVGLSGVCYWEVEWRGSRVEVAVCYKGADLEESGFGDIASHSWCISLSNVGCAYWHGGIKTKIPINCSSTVGVYLNHKAGTLYFYSVSDCGEMTLLHRVNTTFSQPLYPGLMVSRGASARIVCAK</sequence>
<dbReference type="PANTHER" id="PTHR25465:SF5">
    <property type="entry name" value="E3 UBIQUITIN_ISG15 LIGASE TRIM25-RELATED"/>
    <property type="match status" value="1"/>
</dbReference>
<organism evidence="5 6">
    <name type="scientific">Notothenia coriiceps</name>
    <name type="common">black rockcod</name>
    <dbReference type="NCBI Taxonomy" id="8208"/>
    <lineage>
        <taxon>Eukaryota</taxon>
        <taxon>Metazoa</taxon>
        <taxon>Chordata</taxon>
        <taxon>Craniata</taxon>
        <taxon>Vertebrata</taxon>
        <taxon>Euteleostomi</taxon>
        <taxon>Actinopterygii</taxon>
        <taxon>Neopterygii</taxon>
        <taxon>Teleostei</taxon>
        <taxon>Neoteleostei</taxon>
        <taxon>Acanthomorphata</taxon>
        <taxon>Eupercaria</taxon>
        <taxon>Perciformes</taxon>
        <taxon>Notothenioidei</taxon>
        <taxon>Nototheniidae</taxon>
        <taxon>Notothenia</taxon>
    </lineage>
</organism>
<dbReference type="Pfam" id="PF00622">
    <property type="entry name" value="SPRY"/>
    <property type="match status" value="1"/>
</dbReference>
<dbReference type="OrthoDB" id="9903688at2759"/>
<evidence type="ECO:0000313" key="5">
    <source>
        <dbReference type="Proteomes" id="UP000504611"/>
    </source>
</evidence>